<accession>A0A6J5T9Y9</accession>
<keyword evidence="1" id="KW-1133">Transmembrane helix</keyword>
<protein>
    <submittedName>
        <fullName evidence="2">Uncharacterized protein</fullName>
    </submittedName>
</protein>
<dbReference type="EMBL" id="LR797529">
    <property type="protein sequence ID" value="CAB4223287.1"/>
    <property type="molecule type" value="Genomic_DNA"/>
</dbReference>
<evidence type="ECO:0000313" key="2">
    <source>
        <dbReference type="EMBL" id="CAB4223287.1"/>
    </source>
</evidence>
<keyword evidence="1" id="KW-0812">Transmembrane</keyword>
<name>A0A6J5T9Y9_9CAUD</name>
<feature type="transmembrane region" description="Helical" evidence="1">
    <location>
        <begin position="32"/>
        <end position="50"/>
    </location>
</feature>
<sequence>MKDLKAMGASWGRSFLSSCIAVYLAGVTDPKAIAGAGIASILPVILRWLNPNDAQFGKTK</sequence>
<gene>
    <name evidence="2" type="ORF">UFOVP1664_15</name>
</gene>
<organism evidence="2">
    <name type="scientific">uncultured Caudovirales phage</name>
    <dbReference type="NCBI Taxonomy" id="2100421"/>
    <lineage>
        <taxon>Viruses</taxon>
        <taxon>Duplodnaviria</taxon>
        <taxon>Heunggongvirae</taxon>
        <taxon>Uroviricota</taxon>
        <taxon>Caudoviricetes</taxon>
        <taxon>Peduoviridae</taxon>
        <taxon>Maltschvirus</taxon>
        <taxon>Maltschvirus maltsch</taxon>
    </lineage>
</organism>
<reference evidence="2" key="1">
    <citation type="submission" date="2020-05" db="EMBL/GenBank/DDBJ databases">
        <authorList>
            <person name="Chiriac C."/>
            <person name="Salcher M."/>
            <person name="Ghai R."/>
            <person name="Kavagutti S V."/>
        </authorList>
    </citation>
    <scope>NUCLEOTIDE SEQUENCE</scope>
</reference>
<keyword evidence="1" id="KW-0472">Membrane</keyword>
<evidence type="ECO:0000256" key="1">
    <source>
        <dbReference type="SAM" id="Phobius"/>
    </source>
</evidence>
<proteinExistence type="predicted"/>